<feature type="transmembrane region" description="Helical" evidence="1">
    <location>
        <begin position="37"/>
        <end position="62"/>
    </location>
</feature>
<sequence>MFLYSVYCFFLICDLIVIPIGLWSSDSFYLLGKFWHYAIDVVCHVVSGCSPALILSHCFLYLKKRIHFLFVSPCSTLYVSSNELILIIFLKSFGSFIFVPVLLSCFSSWTFKSPIIICLFFVGSFLLNSNLVFSQKISDSLIFAGPYMK</sequence>
<comment type="caution">
    <text evidence="2">The sequence shown here is derived from an EMBL/GenBank/DDBJ whole genome shotgun (WGS) entry which is preliminary data.</text>
</comment>
<evidence type="ECO:0000256" key="1">
    <source>
        <dbReference type="SAM" id="Phobius"/>
    </source>
</evidence>
<protein>
    <submittedName>
        <fullName evidence="2">Uncharacterized protein</fullName>
    </submittedName>
</protein>
<keyword evidence="1" id="KW-1133">Transmembrane helix</keyword>
<dbReference type="Proteomes" id="UP000005536">
    <property type="component" value="Unassembled WGS sequence"/>
</dbReference>
<dbReference type="AlphaFoldDB" id="D4DSB6"/>
<dbReference type="EMBL" id="ADBF01000206">
    <property type="protein sequence ID" value="EFE49270.1"/>
    <property type="molecule type" value="Genomic_DNA"/>
</dbReference>
<evidence type="ECO:0000313" key="2">
    <source>
        <dbReference type="EMBL" id="EFE49270.1"/>
    </source>
</evidence>
<proteinExistence type="predicted"/>
<keyword evidence="1" id="KW-0812">Transmembrane</keyword>
<gene>
    <name evidence="2" type="ORF">NEIELOOT_01960</name>
</gene>
<evidence type="ECO:0000313" key="3">
    <source>
        <dbReference type="Proteomes" id="UP000005536"/>
    </source>
</evidence>
<feature type="transmembrane region" description="Helical" evidence="1">
    <location>
        <begin position="109"/>
        <end position="127"/>
    </location>
</feature>
<organism evidence="2 3">
    <name type="scientific">Neisseria elongata subsp. glycolytica ATCC 29315</name>
    <dbReference type="NCBI Taxonomy" id="546263"/>
    <lineage>
        <taxon>Bacteria</taxon>
        <taxon>Pseudomonadati</taxon>
        <taxon>Pseudomonadota</taxon>
        <taxon>Betaproteobacteria</taxon>
        <taxon>Neisseriales</taxon>
        <taxon>Neisseriaceae</taxon>
        <taxon>Neisseria</taxon>
    </lineage>
</organism>
<accession>D4DSB6</accession>
<reference evidence="2 3" key="1">
    <citation type="submission" date="2010-02" db="EMBL/GenBank/DDBJ databases">
        <authorList>
            <person name="Weinstock G."/>
            <person name="Sodergren E."/>
            <person name="Clifton S."/>
            <person name="Fulton L."/>
            <person name="Fulton B."/>
            <person name="Courtney L."/>
            <person name="Fronick C."/>
            <person name="Harrison M."/>
            <person name="Strong C."/>
            <person name="Farmer C."/>
            <person name="Delahaunty K."/>
            <person name="Markovic C."/>
            <person name="Hall O."/>
            <person name="Minx P."/>
            <person name="Tomlinson C."/>
            <person name="Mitreva M."/>
            <person name="Nelson J."/>
            <person name="Hou S."/>
            <person name="Wollam A."/>
            <person name="Pepin K.H."/>
            <person name="Johnson M."/>
            <person name="Bhonagiri V."/>
            <person name="Zhang X."/>
            <person name="Suruliraj S."/>
            <person name="Warren W."/>
            <person name="Chinwalla A."/>
            <person name="Mardis E.R."/>
            <person name="Wilson R.K."/>
        </authorList>
    </citation>
    <scope>NUCLEOTIDE SEQUENCE [LARGE SCALE GENOMIC DNA]</scope>
    <source>
        <strain evidence="2 3">ATCC 29315</strain>
    </source>
</reference>
<name>D4DSB6_NEIEG</name>
<keyword evidence="1" id="KW-0472">Membrane</keyword>
<feature type="transmembrane region" description="Helical" evidence="1">
    <location>
        <begin position="7"/>
        <end position="25"/>
    </location>
</feature>